<proteinExistence type="predicted"/>
<feature type="region of interest" description="Disordered" evidence="1">
    <location>
        <begin position="221"/>
        <end position="241"/>
    </location>
</feature>
<evidence type="ECO:0000313" key="3">
    <source>
        <dbReference type="Proteomes" id="UP000095192"/>
    </source>
</evidence>
<dbReference type="VEuPathDB" id="ToxoDB:cyc_09098"/>
<dbReference type="Proteomes" id="UP000095192">
    <property type="component" value="Unassembled WGS sequence"/>
</dbReference>
<keyword evidence="3" id="KW-1185">Reference proteome</keyword>
<reference evidence="2 3" key="1">
    <citation type="journal article" date="2016" name="BMC Genomics">
        <title>Comparative genomics reveals Cyclospora cayetanensis possesses coccidia-like metabolism and invasion components but unique surface antigens.</title>
        <authorList>
            <person name="Liu S."/>
            <person name="Wang L."/>
            <person name="Zheng H."/>
            <person name="Xu Z."/>
            <person name="Roellig D.M."/>
            <person name="Li N."/>
            <person name="Frace M.A."/>
            <person name="Tang K."/>
            <person name="Arrowood M.J."/>
            <person name="Moss D.M."/>
            <person name="Zhang L."/>
            <person name="Feng Y."/>
            <person name="Xiao L."/>
        </authorList>
    </citation>
    <scope>NUCLEOTIDE SEQUENCE [LARGE SCALE GENOMIC DNA]</scope>
    <source>
        <strain evidence="2 3">CHN_HEN01</strain>
    </source>
</reference>
<dbReference type="InParanoid" id="A0A1D3D8Q7"/>
<feature type="compositionally biased region" description="Low complexity" evidence="1">
    <location>
        <begin position="221"/>
        <end position="230"/>
    </location>
</feature>
<dbReference type="VEuPathDB" id="ToxoDB:LOC34624591"/>
<accession>A0A1D3D8Q7</accession>
<organism evidence="2 3">
    <name type="scientific">Cyclospora cayetanensis</name>
    <dbReference type="NCBI Taxonomy" id="88456"/>
    <lineage>
        <taxon>Eukaryota</taxon>
        <taxon>Sar</taxon>
        <taxon>Alveolata</taxon>
        <taxon>Apicomplexa</taxon>
        <taxon>Conoidasida</taxon>
        <taxon>Coccidia</taxon>
        <taxon>Eucoccidiorida</taxon>
        <taxon>Eimeriorina</taxon>
        <taxon>Eimeriidae</taxon>
        <taxon>Cyclospora</taxon>
    </lineage>
</organism>
<name>A0A1D3D8Q7_9EIME</name>
<feature type="region of interest" description="Disordered" evidence="1">
    <location>
        <begin position="159"/>
        <end position="196"/>
    </location>
</feature>
<comment type="caution">
    <text evidence="2">The sequence shown here is derived from an EMBL/GenBank/DDBJ whole genome shotgun (WGS) entry which is preliminary data.</text>
</comment>
<gene>
    <name evidence="2" type="ORF">cyc_09098</name>
</gene>
<sequence>MVLMQLRERRSCVVGTAHEVSFSQPSLDGESSAVSEGELLQSQLDIALLPASAPPSDVPGALLPAASSSTEAAQERAIGANATCVAYAVKPGVVRVVRVLDQQAQQNAAVCRFLLPDPPAGVAGSRVAEGLALGQEKPQFLLIRDSHGLVLIYKGRLESPAPKPSADRSPSADAERGGSSSTGMPTAGGGTDTTPPFVQLQLQLEHGRLLDAFWLPSTATQRRAGTGAAETAERDRSETAEGGSGCFFVTVQQRRVAVWSVPLLRILGVTLRRDPQKEPLLAEEAEAADCCCCVLPLEEAAAAAEGVLHDPFNVCTPSELPEVYSACCASREGCLLVGLKRRVVAAWQLQVRRTHHTTVRLESRKGQPSSSGSAKM</sequence>
<protein>
    <submittedName>
        <fullName evidence="2">Uncharacterized protein</fullName>
    </submittedName>
</protein>
<dbReference type="AlphaFoldDB" id="A0A1D3D8Q7"/>
<evidence type="ECO:0000313" key="2">
    <source>
        <dbReference type="EMBL" id="OEH79783.1"/>
    </source>
</evidence>
<dbReference type="EMBL" id="JROU02000276">
    <property type="protein sequence ID" value="OEH79783.1"/>
    <property type="molecule type" value="Genomic_DNA"/>
</dbReference>
<evidence type="ECO:0000256" key="1">
    <source>
        <dbReference type="SAM" id="MobiDB-lite"/>
    </source>
</evidence>